<dbReference type="AlphaFoldDB" id="A0A0F9EGE7"/>
<sequence>MIKSVLLVSVLFLSGCTTAQKAYLGFAIESIKDTKDTIASGLIASMCGISVGAYYRLKNPTHKEGIRKLCGGSNMIELENGD</sequence>
<accession>A0A0F9EGE7</accession>
<reference evidence="2" key="1">
    <citation type="journal article" date="2015" name="Nature">
        <title>Complex archaea that bridge the gap between prokaryotes and eukaryotes.</title>
        <authorList>
            <person name="Spang A."/>
            <person name="Saw J.H."/>
            <person name="Jorgensen S.L."/>
            <person name="Zaremba-Niedzwiedzka K."/>
            <person name="Martijn J."/>
            <person name="Lind A.E."/>
            <person name="van Eijk R."/>
            <person name="Schleper C."/>
            <person name="Guy L."/>
            <person name="Ettema T.J."/>
        </authorList>
    </citation>
    <scope>NUCLEOTIDE SEQUENCE</scope>
</reference>
<evidence type="ECO:0008006" key="3">
    <source>
        <dbReference type="Google" id="ProtNLM"/>
    </source>
</evidence>
<name>A0A0F9EGE7_9ZZZZ</name>
<keyword evidence="1" id="KW-0812">Transmembrane</keyword>
<dbReference type="PROSITE" id="PS51257">
    <property type="entry name" value="PROKAR_LIPOPROTEIN"/>
    <property type="match status" value="1"/>
</dbReference>
<feature type="transmembrane region" description="Helical" evidence="1">
    <location>
        <begin position="37"/>
        <end position="57"/>
    </location>
</feature>
<comment type="caution">
    <text evidence="2">The sequence shown here is derived from an EMBL/GenBank/DDBJ whole genome shotgun (WGS) entry which is preliminary data.</text>
</comment>
<dbReference type="EMBL" id="LAZR01025041">
    <property type="protein sequence ID" value="KKL73178.1"/>
    <property type="molecule type" value="Genomic_DNA"/>
</dbReference>
<proteinExistence type="predicted"/>
<protein>
    <recommendedName>
        <fullName evidence="3">Lipoprotein</fullName>
    </recommendedName>
</protein>
<gene>
    <name evidence="2" type="ORF">LCGC14_2077500</name>
</gene>
<keyword evidence="1" id="KW-1133">Transmembrane helix</keyword>
<evidence type="ECO:0000256" key="1">
    <source>
        <dbReference type="SAM" id="Phobius"/>
    </source>
</evidence>
<keyword evidence="1" id="KW-0472">Membrane</keyword>
<evidence type="ECO:0000313" key="2">
    <source>
        <dbReference type="EMBL" id="KKL73178.1"/>
    </source>
</evidence>
<organism evidence="2">
    <name type="scientific">marine sediment metagenome</name>
    <dbReference type="NCBI Taxonomy" id="412755"/>
    <lineage>
        <taxon>unclassified sequences</taxon>
        <taxon>metagenomes</taxon>
        <taxon>ecological metagenomes</taxon>
    </lineage>
</organism>